<dbReference type="Gene3D" id="3.90.70.10">
    <property type="entry name" value="Cysteine proteinases"/>
    <property type="match status" value="1"/>
</dbReference>
<keyword evidence="2" id="KW-1133">Transmembrane helix</keyword>
<dbReference type="Pfam" id="PF00443">
    <property type="entry name" value="UCH"/>
    <property type="match status" value="1"/>
</dbReference>
<evidence type="ECO:0000256" key="2">
    <source>
        <dbReference type="SAM" id="Phobius"/>
    </source>
</evidence>
<protein>
    <recommendedName>
        <fullName evidence="3">USP domain-containing protein</fullName>
    </recommendedName>
</protein>
<evidence type="ECO:0000313" key="4">
    <source>
        <dbReference type="EMBL" id="CAH2352737.1"/>
    </source>
</evidence>
<feature type="region of interest" description="Disordered" evidence="1">
    <location>
        <begin position="457"/>
        <end position="572"/>
    </location>
</feature>
<evidence type="ECO:0000259" key="3">
    <source>
        <dbReference type="PROSITE" id="PS50235"/>
    </source>
</evidence>
<feature type="domain" description="USP" evidence="3">
    <location>
        <begin position="96"/>
        <end position="800"/>
    </location>
</feature>
<dbReference type="Proteomes" id="UP000837801">
    <property type="component" value="Unassembled WGS sequence"/>
</dbReference>
<dbReference type="InterPro" id="IPR038765">
    <property type="entry name" value="Papain-like_cys_pep_sf"/>
</dbReference>
<gene>
    <name evidence="4" type="ORF">CLIB1423_07S06458</name>
</gene>
<dbReference type="AlphaFoldDB" id="A0A9P0QQC3"/>
<keyword evidence="5" id="KW-1185">Reference proteome</keyword>
<feature type="compositionally biased region" description="Polar residues" evidence="1">
    <location>
        <begin position="669"/>
        <end position="684"/>
    </location>
</feature>
<keyword evidence="2" id="KW-0812">Transmembrane</keyword>
<reference evidence="4" key="1">
    <citation type="submission" date="2022-03" db="EMBL/GenBank/DDBJ databases">
        <authorList>
            <person name="Legras J.-L."/>
            <person name="Devillers H."/>
            <person name="Grondin C."/>
        </authorList>
    </citation>
    <scope>NUCLEOTIDE SEQUENCE</scope>
    <source>
        <strain evidence="4">CLIB 1423</strain>
    </source>
</reference>
<dbReference type="EMBL" id="CAKXYY010000007">
    <property type="protein sequence ID" value="CAH2352737.1"/>
    <property type="molecule type" value="Genomic_DNA"/>
</dbReference>
<sequence length="808" mass="91547">MSIGISANELILKWIINTYRFIEDKDFSKNPSSPALIPKTNSTFHQLFTYWNRLSSSGRKAILLSSISLFTTYYILAPTIFPSKKMFTKRPDKHTTGLINLRNDCFANSTLQAYSSLPGLTEYLNKFIGAYDTIKRLLPDSKFEEEIEKDSAKRGIPLHIALAKILKKLQETQLTTRTVSVWTFLHTLETIFHAKISRSQHDAHELTQLINETLENENLGLQTLLKTLLEKDNKEVNIAIKEQLSGLEAPEFPLSGLTLTHMVCLTCKHVSTPSFVPFLMLTLNTPEKFNTELETILDENESETIEGYQCLKCRISKIVENEEHLKANGESTGDDKDMLTKIFTLDKNPQFCINDDLPKELEEYIKSYKKGGLDISKITSTVMRKNQILKPPKIFGIHLSRSSFDGVQITRNSCRVAFKDQLTLSIGKEYIDELQKFKEDSSKEKKEGINIKSKVLTTDVNDMEDEEVQREDIDEKGEEDDDEFTGSSATDTDGNSGDNHTDETDEAPEAELDDDSSSLTSTESVGGESVTTSATLKGGSTITATPSIFSEQAPSSRVPETLNNAPITEDQTDDLKGHFKSFKFNDNDVYKYRLKALIRHQGSHTQGHYECYKRKPLFVKDKDGTIFKLSPEIDDELINDERETEKKEGPDGKDAVAVKPMSSEDHQRFINSSENGESKAGSNQFRRRFSSIMGRRPSVVQSHHADLNIQEIIHSGTQTPAEILVDNPEQQDYFSAFKDPFPQDRKRGSSKADKKVKMTKIPSLIKNPYWRISDSQIVEVSRSAVLFETGSVYMLYYERVDRKQIKRS</sequence>
<dbReference type="PROSITE" id="PS00973">
    <property type="entry name" value="USP_2"/>
    <property type="match status" value="1"/>
</dbReference>
<comment type="caution">
    <text evidence="4">The sequence shown here is derived from an EMBL/GenBank/DDBJ whole genome shotgun (WGS) entry which is preliminary data.</text>
</comment>
<accession>A0A9P0QQC3</accession>
<dbReference type="PROSITE" id="PS50235">
    <property type="entry name" value="USP_3"/>
    <property type="match status" value="1"/>
</dbReference>
<dbReference type="GO" id="GO:0005634">
    <property type="term" value="C:nucleus"/>
    <property type="evidence" value="ECO:0007669"/>
    <property type="project" value="TreeGrafter"/>
</dbReference>
<dbReference type="InterPro" id="IPR028889">
    <property type="entry name" value="USP"/>
</dbReference>
<feature type="compositionally biased region" description="Acidic residues" evidence="1">
    <location>
        <begin position="503"/>
        <end position="516"/>
    </location>
</feature>
<feature type="compositionally biased region" description="Basic and acidic residues" evidence="1">
    <location>
        <begin position="639"/>
        <end position="668"/>
    </location>
</feature>
<feature type="compositionally biased region" description="Polar residues" evidence="1">
    <location>
        <begin position="485"/>
        <end position="498"/>
    </location>
</feature>
<dbReference type="InterPro" id="IPR050164">
    <property type="entry name" value="Peptidase_C19"/>
</dbReference>
<dbReference type="PANTHER" id="PTHR24006:SF827">
    <property type="entry name" value="UBIQUITIN CARBOXYL-TERMINAL HYDROLASE 34"/>
    <property type="match status" value="1"/>
</dbReference>
<evidence type="ECO:0000256" key="1">
    <source>
        <dbReference type="SAM" id="MobiDB-lite"/>
    </source>
</evidence>
<dbReference type="InterPro" id="IPR018200">
    <property type="entry name" value="USP_CS"/>
</dbReference>
<feature type="transmembrane region" description="Helical" evidence="2">
    <location>
        <begin position="61"/>
        <end position="81"/>
    </location>
</feature>
<feature type="compositionally biased region" description="Acidic residues" evidence="1">
    <location>
        <begin position="461"/>
        <end position="484"/>
    </location>
</feature>
<proteinExistence type="predicted"/>
<feature type="compositionally biased region" description="Polar residues" evidence="1">
    <location>
        <begin position="529"/>
        <end position="555"/>
    </location>
</feature>
<dbReference type="OrthoDB" id="2248014at2759"/>
<dbReference type="PANTHER" id="PTHR24006">
    <property type="entry name" value="UBIQUITIN CARBOXYL-TERMINAL HYDROLASE"/>
    <property type="match status" value="1"/>
</dbReference>
<dbReference type="GO" id="GO:0005829">
    <property type="term" value="C:cytosol"/>
    <property type="evidence" value="ECO:0007669"/>
    <property type="project" value="TreeGrafter"/>
</dbReference>
<feature type="region of interest" description="Disordered" evidence="1">
    <location>
        <begin position="639"/>
        <end position="684"/>
    </location>
</feature>
<dbReference type="InterPro" id="IPR001394">
    <property type="entry name" value="Peptidase_C19_UCH"/>
</dbReference>
<name>A0A9P0QQC3_9ASCO</name>
<dbReference type="GO" id="GO:0016579">
    <property type="term" value="P:protein deubiquitination"/>
    <property type="evidence" value="ECO:0007669"/>
    <property type="project" value="InterPro"/>
</dbReference>
<evidence type="ECO:0000313" key="5">
    <source>
        <dbReference type="Proteomes" id="UP000837801"/>
    </source>
</evidence>
<dbReference type="GO" id="GO:0004843">
    <property type="term" value="F:cysteine-type deubiquitinase activity"/>
    <property type="evidence" value="ECO:0007669"/>
    <property type="project" value="InterPro"/>
</dbReference>
<dbReference type="SUPFAM" id="SSF54001">
    <property type="entry name" value="Cysteine proteinases"/>
    <property type="match status" value="1"/>
</dbReference>
<organism evidence="4 5">
    <name type="scientific">[Candida] railenensis</name>
    <dbReference type="NCBI Taxonomy" id="45579"/>
    <lineage>
        <taxon>Eukaryota</taxon>
        <taxon>Fungi</taxon>
        <taxon>Dikarya</taxon>
        <taxon>Ascomycota</taxon>
        <taxon>Saccharomycotina</taxon>
        <taxon>Pichiomycetes</taxon>
        <taxon>Debaryomycetaceae</taxon>
        <taxon>Kurtzmaniella</taxon>
    </lineage>
</organism>
<keyword evidence="2" id="KW-0472">Membrane</keyword>